<dbReference type="GO" id="GO:0042043">
    <property type="term" value="F:neurexin family protein binding"/>
    <property type="evidence" value="ECO:0007669"/>
    <property type="project" value="InterPro"/>
</dbReference>
<keyword evidence="9" id="KW-1015">Disulfide bond</keyword>
<feature type="transmembrane region" description="Helical" evidence="12">
    <location>
        <begin position="687"/>
        <end position="710"/>
    </location>
</feature>
<evidence type="ECO:0000256" key="10">
    <source>
        <dbReference type="ARBA" id="ARBA00023180"/>
    </source>
</evidence>
<dbReference type="AlphaFoldDB" id="A0A8B9KV18"/>
<feature type="chain" id="PRO_5034907344" description="Carboxylesterase type B domain-containing protein" evidence="13">
    <location>
        <begin position="38"/>
        <end position="833"/>
    </location>
</feature>
<dbReference type="SUPFAM" id="SSF53474">
    <property type="entry name" value="alpha/beta-Hydrolases"/>
    <property type="match status" value="1"/>
</dbReference>
<dbReference type="PRINTS" id="PR01090">
    <property type="entry name" value="NEUROLIGIN"/>
</dbReference>
<dbReference type="InterPro" id="IPR051093">
    <property type="entry name" value="Neuroligin/BSAL"/>
</dbReference>
<gene>
    <name evidence="15" type="primary">nlgn2a</name>
</gene>
<evidence type="ECO:0000256" key="6">
    <source>
        <dbReference type="ARBA" id="ARBA00022889"/>
    </source>
</evidence>
<reference evidence="15" key="1">
    <citation type="submission" date="2025-08" db="UniProtKB">
        <authorList>
            <consortium name="Ensembl"/>
        </authorList>
    </citation>
    <scope>IDENTIFICATION</scope>
</reference>
<dbReference type="Proteomes" id="UP000694621">
    <property type="component" value="Unplaced"/>
</dbReference>
<keyword evidence="3" id="KW-1003">Cell membrane</keyword>
<dbReference type="FunFam" id="3.40.50.1820:FF:000379">
    <property type="entry name" value="Neuroligin 1"/>
    <property type="match status" value="1"/>
</dbReference>
<keyword evidence="10" id="KW-0325">Glycoprotein</keyword>
<dbReference type="InterPro" id="IPR000460">
    <property type="entry name" value="Nlgn"/>
</dbReference>
<evidence type="ECO:0000256" key="1">
    <source>
        <dbReference type="ARBA" id="ARBA00004251"/>
    </source>
</evidence>
<keyword evidence="5 13" id="KW-0732">Signal</keyword>
<dbReference type="PROSITE" id="PS00941">
    <property type="entry name" value="CARBOXYLESTERASE_B_2"/>
    <property type="match status" value="1"/>
</dbReference>
<sequence length="833" mass="94141">MHPLPSCKRNLGTARKSDSLGWIHFLCLSLWLVLVSCQRFDPSAKYPTVTTNYGKLRGIKKDLNNEILGPVEQYLGVPYATAPIGDRRFQPPEAPGSWQEVRNATQFAPVCPQNLHGVLPEIMLPVWFTDSLDVAATYIQNQSEDCLYLNVYVPTEDDIRDRRKKPVMLFIHGGSYMEGTGNMFDASVLAAYGNVIVVTMNYRLGVLGFLSTGDQSAKGNYGLLDQIQALRWLNENIGHFGGDPERITIFGSGAGATCINLLILSHHSEGLFQRAIAQSGSAISSWSINYQPLKYTKILARKVGCTYGETADLVDCLRRKNFRELVDQDIQPARYHIAFGPVVDGDVVPDDPEILMQYVVKCLLVWKELHGMIRRLMYCTGEFLNYDLLIGVNQGEGLKFVDDGGSESEEGISAAAFDYTISNFVDNLYGYPEGKDILRETIKFMYTDWADRDNGEMRRKTLLALFTDHQWVAPAVATAKLHADYQSPVYFYTFYHHCQTETRPEWADAAHGDEIPYVFGVPMIGATDLFPCNFSKNDVMLSAVVMTYWTNFAKTGDPNLPVPQDTKFIHTKPNRFEEVIWTKFNSKDKQYLHIGLKPRIRDNYRANKVAFWLELVPHLHNLHEELLSSTTTRLPPGTTRPPSWKGQGPRTTRMPYPTFPPDPDPDSSERPRFSPFPGDTRDYSTELSVTVAVGASLLFLNILAFAALYYKRDKRHEMRRHRLSPQRGVPANDLAHSQEEEIMSLQMKHSEHDAHHDMEPLRPHDILRPACPPDYTLALRRAPDDVPLMTPNTITMIPSTITGMQPLHAFNTFPTTATGHNNTLPHQHSTTRV</sequence>
<feature type="signal peptide" evidence="13">
    <location>
        <begin position="1"/>
        <end position="37"/>
    </location>
</feature>
<dbReference type="PANTHER" id="PTHR43903">
    <property type="entry name" value="NEUROLIGIN"/>
    <property type="match status" value="1"/>
</dbReference>
<evidence type="ECO:0000256" key="3">
    <source>
        <dbReference type="ARBA" id="ARBA00022475"/>
    </source>
</evidence>
<name>A0A8B9KV18_ASTMX</name>
<keyword evidence="4 12" id="KW-0812">Transmembrane</keyword>
<evidence type="ECO:0000256" key="4">
    <source>
        <dbReference type="ARBA" id="ARBA00022692"/>
    </source>
</evidence>
<keyword evidence="8 12" id="KW-0472">Membrane</keyword>
<evidence type="ECO:0000259" key="14">
    <source>
        <dbReference type="Pfam" id="PF00135"/>
    </source>
</evidence>
<dbReference type="GO" id="GO:0007155">
    <property type="term" value="P:cell adhesion"/>
    <property type="evidence" value="ECO:0007669"/>
    <property type="project" value="UniProtKB-KW"/>
</dbReference>
<proteinExistence type="inferred from homology"/>
<dbReference type="InterPro" id="IPR029058">
    <property type="entry name" value="AB_hydrolase_fold"/>
</dbReference>
<keyword evidence="7 12" id="KW-1133">Transmembrane helix</keyword>
<feature type="domain" description="Carboxylesterase type B" evidence="14">
    <location>
        <begin position="47"/>
        <end position="612"/>
    </location>
</feature>
<dbReference type="Pfam" id="PF00135">
    <property type="entry name" value="COesterase"/>
    <property type="match status" value="1"/>
</dbReference>
<dbReference type="Gene3D" id="3.40.50.1820">
    <property type="entry name" value="alpha/beta hydrolase"/>
    <property type="match status" value="1"/>
</dbReference>
<evidence type="ECO:0000313" key="15">
    <source>
        <dbReference type="Ensembl" id="ENSAMXP00005041231.1"/>
    </source>
</evidence>
<evidence type="ECO:0000313" key="16">
    <source>
        <dbReference type="Proteomes" id="UP000694621"/>
    </source>
</evidence>
<keyword evidence="6" id="KW-0130">Cell adhesion</keyword>
<dbReference type="GO" id="GO:0005886">
    <property type="term" value="C:plasma membrane"/>
    <property type="evidence" value="ECO:0007669"/>
    <property type="project" value="UniProtKB-SubCell"/>
</dbReference>
<protein>
    <recommendedName>
        <fullName evidence="14">Carboxylesterase type B domain-containing protein</fullName>
    </recommendedName>
</protein>
<dbReference type="InterPro" id="IPR019819">
    <property type="entry name" value="Carboxylesterase_B_CS"/>
</dbReference>
<evidence type="ECO:0000256" key="13">
    <source>
        <dbReference type="SAM" id="SignalP"/>
    </source>
</evidence>
<dbReference type="GO" id="GO:0007416">
    <property type="term" value="P:synapse assembly"/>
    <property type="evidence" value="ECO:0007669"/>
    <property type="project" value="UniProtKB-ARBA"/>
</dbReference>
<evidence type="ECO:0000256" key="8">
    <source>
        <dbReference type="ARBA" id="ARBA00023136"/>
    </source>
</evidence>
<comment type="similarity">
    <text evidence="2">Belongs to the type-B carboxylesterase/lipase family.</text>
</comment>
<evidence type="ECO:0000256" key="5">
    <source>
        <dbReference type="ARBA" id="ARBA00022729"/>
    </source>
</evidence>
<dbReference type="InterPro" id="IPR002018">
    <property type="entry name" value="CarbesteraseB"/>
</dbReference>
<feature type="region of interest" description="Disordered" evidence="11">
    <location>
        <begin position="629"/>
        <end position="679"/>
    </location>
</feature>
<evidence type="ECO:0000256" key="11">
    <source>
        <dbReference type="SAM" id="MobiDB-lite"/>
    </source>
</evidence>
<dbReference type="Ensembl" id="ENSAMXT00005044884.1">
    <property type="protein sequence ID" value="ENSAMXP00005041231.1"/>
    <property type="gene ID" value="ENSAMXG00005019090.1"/>
</dbReference>
<comment type="subcellular location">
    <subcellularLocation>
        <location evidence="1">Cell membrane</location>
        <topology evidence="1">Single-pass type I membrane protein</topology>
    </subcellularLocation>
</comment>
<evidence type="ECO:0000256" key="7">
    <source>
        <dbReference type="ARBA" id="ARBA00022989"/>
    </source>
</evidence>
<accession>A0A8B9KV18</accession>
<feature type="compositionally biased region" description="Low complexity" evidence="11">
    <location>
        <begin position="629"/>
        <end position="643"/>
    </location>
</feature>
<evidence type="ECO:0000256" key="9">
    <source>
        <dbReference type="ARBA" id="ARBA00023157"/>
    </source>
</evidence>
<evidence type="ECO:0000256" key="12">
    <source>
        <dbReference type="SAM" id="Phobius"/>
    </source>
</evidence>
<organism evidence="15 16">
    <name type="scientific">Astyanax mexicanus</name>
    <name type="common">Blind cave fish</name>
    <name type="synonym">Astyanax fasciatus mexicanus</name>
    <dbReference type="NCBI Taxonomy" id="7994"/>
    <lineage>
        <taxon>Eukaryota</taxon>
        <taxon>Metazoa</taxon>
        <taxon>Chordata</taxon>
        <taxon>Craniata</taxon>
        <taxon>Vertebrata</taxon>
        <taxon>Euteleostomi</taxon>
        <taxon>Actinopterygii</taxon>
        <taxon>Neopterygii</taxon>
        <taxon>Teleostei</taxon>
        <taxon>Ostariophysi</taxon>
        <taxon>Characiformes</taxon>
        <taxon>Characoidei</taxon>
        <taxon>Acestrorhamphidae</taxon>
        <taxon>Acestrorhamphinae</taxon>
        <taxon>Astyanax</taxon>
    </lineage>
</organism>
<evidence type="ECO:0000256" key="2">
    <source>
        <dbReference type="ARBA" id="ARBA00005964"/>
    </source>
</evidence>